<name>A0A437SSV9_9LACO</name>
<proteinExistence type="predicted"/>
<organism evidence="2 3">
    <name type="scientific">Lactobacillus xujianguonis</name>
    <dbReference type="NCBI Taxonomy" id="2495899"/>
    <lineage>
        <taxon>Bacteria</taxon>
        <taxon>Bacillati</taxon>
        <taxon>Bacillota</taxon>
        <taxon>Bacilli</taxon>
        <taxon>Lactobacillales</taxon>
        <taxon>Lactobacillaceae</taxon>
        <taxon>Lactobacillus</taxon>
    </lineage>
</organism>
<reference evidence="2 3" key="1">
    <citation type="submission" date="2018-12" db="EMBL/GenBank/DDBJ databases">
        <authorList>
            <person name="Meng J."/>
        </authorList>
    </citation>
    <scope>NUCLEOTIDE SEQUENCE [LARGE SCALE GENOMIC DNA]</scope>
    <source>
        <strain evidence="2 3">HT111-2</strain>
    </source>
</reference>
<comment type="caution">
    <text evidence="2">The sequence shown here is derived from an EMBL/GenBank/DDBJ whole genome shotgun (WGS) entry which is preliminary data.</text>
</comment>
<accession>A0A437SSV9</accession>
<feature type="domain" description="Phage head morphogenesis" evidence="1">
    <location>
        <begin position="149"/>
        <end position="255"/>
    </location>
</feature>
<sequence>MPKTRVPTRYPRKLEEQYAKNIKRLVRDWDRGAKVYAKFYLKRYVKGGTQLKLDDATDDPNWFDHLNQQLQLMAFSMEQASNSQDVNRIATKFVKAINQFSYNNVKAQAAIVGIDPISDNPVLRNFVKSRIAENVSLIESMRSQYLHSLEKDIYRSITKGGGITSITDAITNRTGMARRHADLIANDQTGTIISQLNSYRAKSAGAEKYLWRSMEDRRVRPKHRELDGKHFKYDDANGGDDGQLPGEPIRCRCVAEPIF</sequence>
<evidence type="ECO:0000313" key="3">
    <source>
        <dbReference type="Proteomes" id="UP000288291"/>
    </source>
</evidence>
<evidence type="ECO:0000313" key="2">
    <source>
        <dbReference type="EMBL" id="RVU70021.1"/>
    </source>
</evidence>
<gene>
    <name evidence="2" type="ORF">EJK17_09810</name>
</gene>
<dbReference type="RefSeq" id="WP_127796393.1">
    <property type="nucleotide sequence ID" value="NZ_ML136902.1"/>
</dbReference>
<keyword evidence="3" id="KW-1185">Reference proteome</keyword>
<evidence type="ECO:0000259" key="1">
    <source>
        <dbReference type="Pfam" id="PF04233"/>
    </source>
</evidence>
<dbReference type="EMBL" id="RXIA01000034">
    <property type="protein sequence ID" value="RVU70021.1"/>
    <property type="molecule type" value="Genomic_DNA"/>
</dbReference>
<dbReference type="NCBIfam" id="TIGR01641">
    <property type="entry name" value="phageSPP1_gp7"/>
    <property type="match status" value="1"/>
</dbReference>
<dbReference type="Pfam" id="PF04233">
    <property type="entry name" value="Phage_Mu_F"/>
    <property type="match status" value="1"/>
</dbReference>
<protein>
    <submittedName>
        <fullName evidence="2">Head protein</fullName>
    </submittedName>
</protein>
<dbReference type="InterPro" id="IPR006528">
    <property type="entry name" value="Phage_head_morphogenesis_dom"/>
</dbReference>
<dbReference type="AlphaFoldDB" id="A0A437SSV9"/>
<dbReference type="Proteomes" id="UP000288291">
    <property type="component" value="Unassembled WGS sequence"/>
</dbReference>